<dbReference type="STRING" id="145857.GA0070616_2422"/>
<evidence type="ECO:0000313" key="3">
    <source>
        <dbReference type="Proteomes" id="UP000199699"/>
    </source>
</evidence>
<gene>
    <name evidence="2" type="ORF">GA0070616_2422</name>
</gene>
<protein>
    <submittedName>
        <fullName evidence="2">HD domain-containing protein</fullName>
    </submittedName>
</protein>
<reference evidence="2 3" key="1">
    <citation type="submission" date="2016-06" db="EMBL/GenBank/DDBJ databases">
        <authorList>
            <person name="Kjaerup R.B."/>
            <person name="Dalgaard T.S."/>
            <person name="Juul-Madsen H.R."/>
        </authorList>
    </citation>
    <scope>NUCLEOTIDE SEQUENCE [LARGE SCALE GENOMIC DNA]</scope>
    <source>
        <strain evidence="2 3">DSM 43818</strain>
    </source>
</reference>
<sequence>MVGRGVTVVLAGPPAQRLAAVAPVFRQIGDLKRVRVAHADGSAAERAFVRAWTALVAGADPGAVAARECAAAVAGARLGGLDAPTLTACGLSAPDVENVLAGAVAELADALHPGTVGRLHAALPELAADHAAEDGGPPFVSALRRQPRAGATAPGRARLVVEPAENHAEHCWAVAVYGALLAEDVGADPGSAFLLGLAHHLHNARLPDAGFAGELLLGEHLGTVTDRLTEIELATLPAPLAARVRATLTGRADAHSPLGAAFHAADVLDRVLQAHHHARAAAFTAEQALVDLELVHDGPVAGYHHAVLRAAGL</sequence>
<evidence type="ECO:0000259" key="1">
    <source>
        <dbReference type="Pfam" id="PF13023"/>
    </source>
</evidence>
<accession>A0A1C6RXI3</accession>
<evidence type="ECO:0000313" key="2">
    <source>
        <dbReference type="EMBL" id="SCL21919.1"/>
    </source>
</evidence>
<dbReference type="Gene3D" id="1.10.3210.10">
    <property type="entry name" value="Hypothetical protein af1432"/>
    <property type="match status" value="1"/>
</dbReference>
<organism evidence="2 3">
    <name type="scientific">Micromonospora nigra</name>
    <dbReference type="NCBI Taxonomy" id="145857"/>
    <lineage>
        <taxon>Bacteria</taxon>
        <taxon>Bacillati</taxon>
        <taxon>Actinomycetota</taxon>
        <taxon>Actinomycetes</taxon>
        <taxon>Micromonosporales</taxon>
        <taxon>Micromonosporaceae</taxon>
        <taxon>Micromonospora</taxon>
    </lineage>
</organism>
<feature type="domain" description="HD" evidence="1">
    <location>
        <begin position="142"/>
        <end position="279"/>
    </location>
</feature>
<name>A0A1C6RXI3_9ACTN</name>
<dbReference type="EMBL" id="FMHT01000003">
    <property type="protein sequence ID" value="SCL21919.1"/>
    <property type="molecule type" value="Genomic_DNA"/>
</dbReference>
<keyword evidence="3" id="KW-1185">Reference proteome</keyword>
<dbReference type="Proteomes" id="UP000199699">
    <property type="component" value="Unassembled WGS sequence"/>
</dbReference>
<dbReference type="InterPro" id="IPR006674">
    <property type="entry name" value="HD_domain"/>
</dbReference>
<dbReference type="AlphaFoldDB" id="A0A1C6RXI3"/>
<dbReference type="SUPFAM" id="SSF109604">
    <property type="entry name" value="HD-domain/PDEase-like"/>
    <property type="match status" value="1"/>
</dbReference>
<proteinExistence type="predicted"/>
<dbReference type="Pfam" id="PF13023">
    <property type="entry name" value="HD_3"/>
    <property type="match status" value="1"/>
</dbReference>